<protein>
    <submittedName>
        <fullName evidence="2">J domain-containing protein</fullName>
    </submittedName>
</protein>
<feature type="coiled-coil region" evidence="1">
    <location>
        <begin position="175"/>
        <end position="209"/>
    </location>
</feature>
<accession>A0AA43RGL3</accession>
<name>A0AA43RGL3_9ACTN</name>
<dbReference type="SUPFAM" id="SSF46565">
    <property type="entry name" value="Chaperone J-domain"/>
    <property type="match status" value="1"/>
</dbReference>
<gene>
    <name evidence="2" type="ORF">Q3982_00345</name>
</gene>
<dbReference type="InterPro" id="IPR036869">
    <property type="entry name" value="J_dom_sf"/>
</dbReference>
<keyword evidence="1" id="KW-0175">Coiled coil</keyword>
<dbReference type="InterPro" id="IPR001623">
    <property type="entry name" value="DnaJ_domain"/>
</dbReference>
<keyword evidence="3" id="KW-1185">Reference proteome</keyword>
<dbReference type="Proteomes" id="UP001168575">
    <property type="component" value="Unassembled WGS sequence"/>
</dbReference>
<dbReference type="CDD" id="cd06257">
    <property type="entry name" value="DnaJ"/>
    <property type="match status" value="1"/>
</dbReference>
<dbReference type="EMBL" id="JAUMVS010000002">
    <property type="protein sequence ID" value="MDO4841114.1"/>
    <property type="molecule type" value="Genomic_DNA"/>
</dbReference>
<evidence type="ECO:0000256" key="1">
    <source>
        <dbReference type="SAM" id="Coils"/>
    </source>
</evidence>
<reference evidence="2" key="1">
    <citation type="submission" date="2023-07" db="EMBL/GenBank/DDBJ databases">
        <title>Between Cages and Wild: Unraveling the Impact of Captivity on Animal Microbiomes and Antimicrobial Resistance.</title>
        <authorList>
            <person name="Schmartz G.P."/>
            <person name="Rehner J."/>
            <person name="Schuff M.J."/>
            <person name="Becker S.L."/>
            <person name="Kravczyk M."/>
            <person name="Gurevich A."/>
            <person name="Francke R."/>
            <person name="Mueller R."/>
            <person name="Keller V."/>
            <person name="Keller A."/>
        </authorList>
    </citation>
    <scope>NUCLEOTIDE SEQUENCE</scope>
    <source>
        <strain evidence="2">S12M_St_49</strain>
    </source>
</reference>
<dbReference type="AlphaFoldDB" id="A0AA43RGL3"/>
<evidence type="ECO:0000313" key="3">
    <source>
        <dbReference type="Proteomes" id="UP001168575"/>
    </source>
</evidence>
<sequence>MDEQKHELIAQVKQLREKIVELVMEREDILLQKNPAIEADYMVKVGAYEVKLAEAELAARRAKRRLAICQAQANAGKNIKELEIEEELDAELEEWMVNIQQKQMQVFSLLDRRSSSYAMAATDSKKLKTLYRKLCKRLHPDLIPLLSDQEKNLFSGIQKAYERGDVTSLEAYLWVLDEAEDIDDERKDVEELTAEVALLEAQVSVQEEMLLQVKSSYPFNLLDKLSNANWVFETVQDLKRRTIEFENARQAYDVKTGEVIKHA</sequence>
<comment type="caution">
    <text evidence="2">The sequence shown here is derived from an EMBL/GenBank/DDBJ whole genome shotgun (WGS) entry which is preliminary data.</text>
</comment>
<proteinExistence type="predicted"/>
<dbReference type="Gene3D" id="1.10.287.110">
    <property type="entry name" value="DnaJ domain"/>
    <property type="match status" value="1"/>
</dbReference>
<feature type="coiled-coil region" evidence="1">
    <location>
        <begin position="5"/>
        <end position="105"/>
    </location>
</feature>
<evidence type="ECO:0000313" key="2">
    <source>
        <dbReference type="EMBL" id="MDO4841114.1"/>
    </source>
</evidence>
<organism evidence="2 3">
    <name type="scientific">Phoenicibacter congonensis</name>
    <dbReference type="NCBI Taxonomy" id="1944646"/>
    <lineage>
        <taxon>Bacteria</taxon>
        <taxon>Bacillati</taxon>
        <taxon>Actinomycetota</taxon>
        <taxon>Coriobacteriia</taxon>
        <taxon>Eggerthellales</taxon>
        <taxon>Eggerthellaceae</taxon>
        <taxon>Phoenicibacter</taxon>
    </lineage>
</organism>